<reference evidence="1 2" key="1">
    <citation type="submission" date="2016-04" db="EMBL/GenBank/DDBJ databases">
        <title>The genome of Intoshia linei affirms orthonectids as highly simplified spiralians.</title>
        <authorList>
            <person name="Mikhailov K.V."/>
            <person name="Slusarev G.S."/>
            <person name="Nikitin M.A."/>
            <person name="Logacheva M.D."/>
            <person name="Penin A."/>
            <person name="Aleoshin V."/>
            <person name="Panchin Y.V."/>
        </authorList>
    </citation>
    <scope>NUCLEOTIDE SEQUENCE [LARGE SCALE GENOMIC DNA]</scope>
    <source>
        <strain evidence="1">Intl2013</strain>
        <tissue evidence="1">Whole animal</tissue>
    </source>
</reference>
<keyword evidence="2" id="KW-1185">Reference proteome</keyword>
<evidence type="ECO:0000313" key="1">
    <source>
        <dbReference type="EMBL" id="OAF66636.1"/>
    </source>
</evidence>
<organism evidence="1 2">
    <name type="scientific">Intoshia linei</name>
    <dbReference type="NCBI Taxonomy" id="1819745"/>
    <lineage>
        <taxon>Eukaryota</taxon>
        <taxon>Metazoa</taxon>
        <taxon>Spiralia</taxon>
        <taxon>Lophotrochozoa</taxon>
        <taxon>Mesozoa</taxon>
        <taxon>Orthonectida</taxon>
        <taxon>Rhopaluridae</taxon>
        <taxon>Intoshia</taxon>
    </lineage>
</organism>
<accession>A0A177AXD0</accession>
<dbReference type="Proteomes" id="UP000078046">
    <property type="component" value="Unassembled WGS sequence"/>
</dbReference>
<dbReference type="EMBL" id="LWCA01000874">
    <property type="protein sequence ID" value="OAF66636.1"/>
    <property type="molecule type" value="Genomic_DNA"/>
</dbReference>
<protein>
    <submittedName>
        <fullName evidence="1">Uncharacterized protein</fullName>
    </submittedName>
</protein>
<gene>
    <name evidence="1" type="ORF">A3Q56_05626</name>
</gene>
<dbReference type="AlphaFoldDB" id="A0A177AXD0"/>
<evidence type="ECO:0000313" key="2">
    <source>
        <dbReference type="Proteomes" id="UP000078046"/>
    </source>
</evidence>
<proteinExistence type="predicted"/>
<sequence length="671" mass="79232">MSNIEMMKSFQSLQEISEIFSYFVESNDIIMTFEPCERSFWTLINVSKLTIKLENICSKSINKFNINSTTIIRRFLNQDIFKRESADDYNNMQSSTTKFHKYCNQNSSKKSINSLKPNELTNKLIKVNVEYKKGKHMLIDQLNNTMNASILNQLLSLENELYNYVDNFINGRVLNMEKKDETNINSKQSIQDLSEGRYRSSNELYIDKSSMQTFHRRFSHVISHKISPILKKINIHNTVYNHSLLRSKTSTNSCMTECKCHKIKIQSSGSVCFFNNRIYCINLMEVEDTKHLNYLNLQMVDAVMVIFDFLNEDSINYANFCNYNITNNNTLYNYNYNDIYPGDNLKINAAKSKRKFGHIFNQFRYDTQIYVSKSTPKSVLKRKILRKLKISKKNNKLISLDLEINIKLSTDVSDTESAIDSPDFGVNRNSTVFKRKSFQNIIIICNKCDKFCQNNFLVQRDIYHYLQNMTKSTIKKNAKQTKNCQYKIIHKFLYMRALEQKSNSIYENCIKSMSDFFKNDYCDFLFLNSYFQHFCSLIKQIFHEYRYNQNAINSSIQFVRFIMHFHVIKLNMVENYYKINLNNVPHDQNGCENIRNKKFSQNDVCESNKLSISNTIRNVSNNLTHPHRKNNNNINLKDVIFCSAIENWNIFNIFKKCVTNIVNQKNQRNFK</sequence>
<comment type="caution">
    <text evidence="1">The sequence shown here is derived from an EMBL/GenBank/DDBJ whole genome shotgun (WGS) entry which is preliminary data.</text>
</comment>
<name>A0A177AXD0_9BILA</name>